<proteinExistence type="predicted"/>
<feature type="region of interest" description="Disordered" evidence="1">
    <location>
        <begin position="1"/>
        <end position="90"/>
    </location>
</feature>
<gene>
    <name evidence="2" type="ORF">PPNO1_LOCUS8859</name>
</gene>
<evidence type="ECO:0000313" key="2">
    <source>
        <dbReference type="EMBL" id="CAI4219293.1"/>
    </source>
</evidence>
<sequence length="815" mass="87971">MATQETTPISDEVPSPSSSQVSSSSSDSGFPNTSLSSSTSGFLSSSTSSGVPSPINTTGLNSTLASHTPVPTDNAPQKPTPPTAAAQSPHALAIKSTERDHVNLNHFLLSATPEREIVSELSSIRNLLEAHVEEHYHLQPVRCDVALLTNAVSNLGLGRQGSLSPAEATSLALNPQTRYATLRHILSEVIFSSASLHGQCPISILPAPMAMFAQSIPPVESKLGNAEATLLALTKWRTISTFLLSPCRSDRSPLQVDKVASAGQVDALASSLNGFLEPFITPDPSGRLQQVEHLKAVILEIAKLGYIILSQPSEWEFSHREDLRGQGTFVFSPGLAKTRDREGRAYQPLRTTHKVVELSGVKALYHAVAFTIELDQVPTAIRTCIELVRTCHADLCDLIDMRNEYLPLLETHPKILDRMNGVISKAYKSLQDVCHLVEKCRPVPGSNKTTFRRRLGWVLVDSSTFKQYEPVISRDHSTVLAEFNLLRHLAMNSGTSGVQSEGGRFNGESTPAAYRPTFDNIEILGDMMGGSARAAVMAGPVPPPPYRTTSWDNPTASLEDTFLKTGVYDRKEAADKASSPTGNSMFALAGEPLDHAPKQTMPGASKKEIFLSNERLEALKAARNLSRVSITSLINQDVVTSVTSPHFAENHGPASLCAEVGSRASLISPSRDLPDTLQVSNTLPASGSPDDESKDEPREPLSWDLAPEAPSQMHSWSTDQISRSETETGPINQKPVARSIVSHASFLGLVPSVVEDSASACRKPSDNAMKETNDIASFVDDLDTDSFRSHPFRRGFVKTVESQAESAVDRCPAAI</sequence>
<comment type="caution">
    <text evidence="2">The sequence shown here is derived from an EMBL/GenBank/DDBJ whole genome shotgun (WGS) entry which is preliminary data.</text>
</comment>
<feature type="compositionally biased region" description="Low complexity" evidence="1">
    <location>
        <begin position="10"/>
        <end position="54"/>
    </location>
</feature>
<evidence type="ECO:0000313" key="3">
    <source>
        <dbReference type="Proteomes" id="UP000838763"/>
    </source>
</evidence>
<dbReference type="Proteomes" id="UP000838763">
    <property type="component" value="Unassembled WGS sequence"/>
</dbReference>
<feature type="region of interest" description="Disordered" evidence="1">
    <location>
        <begin position="667"/>
        <end position="732"/>
    </location>
</feature>
<protein>
    <submittedName>
        <fullName evidence="2">Uncharacterized protein</fullName>
    </submittedName>
</protein>
<evidence type="ECO:0000256" key="1">
    <source>
        <dbReference type="SAM" id="MobiDB-lite"/>
    </source>
</evidence>
<keyword evidence="3" id="KW-1185">Reference proteome</keyword>
<feature type="compositionally biased region" description="Polar residues" evidence="1">
    <location>
        <begin position="712"/>
        <end position="731"/>
    </location>
</feature>
<feature type="compositionally biased region" description="Polar residues" evidence="1">
    <location>
        <begin position="55"/>
        <end position="71"/>
    </location>
</feature>
<reference evidence="2" key="1">
    <citation type="submission" date="2022-11" db="EMBL/GenBank/DDBJ databases">
        <authorList>
            <person name="Scott C."/>
            <person name="Bruce N."/>
        </authorList>
    </citation>
    <scope>NUCLEOTIDE SEQUENCE</scope>
</reference>
<dbReference type="EMBL" id="CALLCH030000019">
    <property type="protein sequence ID" value="CAI4219293.1"/>
    <property type="molecule type" value="Genomic_DNA"/>
</dbReference>
<accession>A0A9P1HC28</accession>
<name>A0A9P1HC28_9PEZI</name>
<dbReference type="OrthoDB" id="5240423at2759"/>
<organism evidence="2 3">
    <name type="scientific">Parascedosporium putredinis</name>
    <dbReference type="NCBI Taxonomy" id="1442378"/>
    <lineage>
        <taxon>Eukaryota</taxon>
        <taxon>Fungi</taxon>
        <taxon>Dikarya</taxon>
        <taxon>Ascomycota</taxon>
        <taxon>Pezizomycotina</taxon>
        <taxon>Sordariomycetes</taxon>
        <taxon>Hypocreomycetidae</taxon>
        <taxon>Microascales</taxon>
        <taxon>Microascaceae</taxon>
        <taxon>Parascedosporium</taxon>
    </lineage>
</organism>
<dbReference type="AlphaFoldDB" id="A0A9P1HC28"/>